<evidence type="ECO:0000313" key="1">
    <source>
        <dbReference type="EMBL" id="QHU07091.1"/>
    </source>
</evidence>
<sequence>MVRVNGKKFKIYELDNVNSFKSRLAATMDTLESFLYFNKDITDVELRDKKSKIIVNDLLAEIKASASRNSSIIQLINDIQARVGKTKYNKGKEIVKVWLAYNKPLRKDVKTQGKSPLDNIGDILQKNKLYITSRQIHTDWAQIKNIKKYLEGRIQSNKDSAKNTLDVFKEFDTIDESAASTDFEIEHVKFILTLDVKDLSLLEIFNTIKLNPSVPFSTTMDFYKILQDFIPPEEWSSSSEESLILQVAQKKFVSTSSNISNYESAIVKVDPESDYMTIDITINTSKDNVSRDEFMKRSLSVFKNLDAKVKQIDESEVIGVFYFPILRFNKYVFADLVVNDPIFSRLITIDDHDKATKMKPGIYIHFEHPSTGYITATLTEKIMVKGDQTMKKVDLDFFEPGGPFIRVKVSKANNAKSVGIFKEILGKLFMRYEEKKDGIIDYYKNYIPDFGNVAPPEEIEVQSIKASDVSPDLFVTLYTRNCKPARMPVIVSEEDAVQAQAEGKSVMKFPRDRPDDPDAFNFPMDGEGQNYYVCNNPEYPYTGIRINKLKNADVYPYVPCCFERDQRKKTKYLHYYEGKELIAVEKKQHNIIRTDKILKYNQFGTLPLNLENLFVIIDPDPKYEYVRKGVYKSKNSFINVVMEALNDETEILDIDGEEAREDTLMEERVAFAKKNIVPLCRQELYDKTVKEIIKMIEDPEVYFDPKLFVHLLEDRFDCNIFLFTRKILDGEMVLPRHLQAYYKNRTKKRCIYVYEHMGSESDHAKYPQCELIIKYNTKKSRDNVQFSFTYKEARNVRNVYNRLRKAYALNSTINETYMPIDPSIKIKSQWIDSYGKTRRLNVVYNDQNISLIITPIQPIKVRETTSTKIYLVDVTTAMKLIDTLNIQVTSQTVIGDVTKEINGTLGNVTVSIPVNNEGIIDGIPEKQHGLSFPEKDESSLEKYNKNKKMARYLVEYTIWVYSTYLNETGIVDVNDDNIAQFAKNFFIIKPDYDYGYIEKTLKKDSSILYGGKIVVHNEETIKRLIYVLRLSAQMNVDSVRRYYERIVIRNYYVDITDFDRYSHQVILYGEESVNKWILENNIVYTIHDEVQIGVNTPYFFKNTLVDNNVYLAQNTQTLEKASDIAVKWVREGYNANIYADDTTPVSFTLYAYINGGNISAGRQIKGKPFSNEVKIMGYKIDNNAEYTVLLPLS</sequence>
<organism evidence="1">
    <name type="scientific">viral metagenome</name>
    <dbReference type="NCBI Taxonomy" id="1070528"/>
    <lineage>
        <taxon>unclassified sequences</taxon>
        <taxon>metagenomes</taxon>
        <taxon>organismal metagenomes</taxon>
    </lineage>
</organism>
<name>A0A6C0JQE3_9ZZZZ</name>
<dbReference type="InterPro" id="IPR043920">
    <property type="entry name" value="DUF5757"/>
</dbReference>
<proteinExistence type="predicted"/>
<reference evidence="1" key="1">
    <citation type="journal article" date="2020" name="Nature">
        <title>Giant virus diversity and host interactions through global metagenomics.</title>
        <authorList>
            <person name="Schulz F."/>
            <person name="Roux S."/>
            <person name="Paez-Espino D."/>
            <person name="Jungbluth S."/>
            <person name="Walsh D.A."/>
            <person name="Denef V.J."/>
            <person name="McMahon K.D."/>
            <person name="Konstantinidis K.T."/>
            <person name="Eloe-Fadrosh E.A."/>
            <person name="Kyrpides N.C."/>
            <person name="Woyke T."/>
        </authorList>
    </citation>
    <scope>NUCLEOTIDE SEQUENCE</scope>
    <source>
        <strain evidence="1">GVMAG-S-1038524-41</strain>
    </source>
</reference>
<dbReference type="EMBL" id="MN740672">
    <property type="protein sequence ID" value="QHU07091.1"/>
    <property type="molecule type" value="Genomic_DNA"/>
</dbReference>
<accession>A0A6C0JQE3</accession>
<dbReference type="AlphaFoldDB" id="A0A6C0JQE3"/>
<protein>
    <submittedName>
        <fullName evidence="1">Uncharacterized protein</fullName>
    </submittedName>
</protein>
<dbReference type="Pfam" id="PF19061">
    <property type="entry name" value="DUF5757"/>
    <property type="match status" value="1"/>
</dbReference>